<evidence type="ECO:0000259" key="4">
    <source>
        <dbReference type="Pfam" id="PF25973"/>
    </source>
</evidence>
<dbReference type="Gene3D" id="2.40.30.170">
    <property type="match status" value="1"/>
</dbReference>
<protein>
    <recommendedName>
        <fullName evidence="8">RND efflux pump membrane fusion protein barrel-sandwich domain-containing protein</fullName>
    </recommendedName>
</protein>
<dbReference type="Gene3D" id="3.30.70.1320">
    <property type="entry name" value="Multidrug efflux transporter AcrB pore domain like"/>
    <property type="match status" value="1"/>
</dbReference>
<dbReference type="Proteomes" id="UP000289555">
    <property type="component" value="Chromosome"/>
</dbReference>
<evidence type="ECO:0000256" key="2">
    <source>
        <dbReference type="SAM" id="Coils"/>
    </source>
</evidence>
<dbReference type="Pfam" id="PF00873">
    <property type="entry name" value="ACR_tran"/>
    <property type="match status" value="1"/>
</dbReference>
<evidence type="ECO:0000313" key="6">
    <source>
        <dbReference type="EMBL" id="BBI48851.1"/>
    </source>
</evidence>
<feature type="domain" description="CzcB-like barrel-sandwich hybrid" evidence="4">
    <location>
        <begin position="72"/>
        <end position="200"/>
    </location>
</feature>
<dbReference type="InterPro" id="IPR058647">
    <property type="entry name" value="BSH_CzcB-like"/>
</dbReference>
<dbReference type="InterPro" id="IPR058637">
    <property type="entry name" value="YknX-like_C"/>
</dbReference>
<dbReference type="PANTHER" id="PTHR30469">
    <property type="entry name" value="MULTIDRUG RESISTANCE PROTEIN MDTA"/>
    <property type="match status" value="1"/>
</dbReference>
<evidence type="ECO:0000259" key="5">
    <source>
        <dbReference type="Pfam" id="PF25989"/>
    </source>
</evidence>
<reference evidence="7" key="1">
    <citation type="journal article" date="2019" name="Microbiol. Resour. Announc.">
        <title>Complete Genome Sequence of Halomonas olivaria, a Moderately Halophilic Bacterium Isolated from Olive Processing Effluents, Obtained by Nanopore Sequencing.</title>
        <authorList>
            <person name="Nagata S."/>
            <person name="Ii K.M."/>
            <person name="Tsukimi T."/>
            <person name="Miura M.C."/>
            <person name="Galipon J."/>
            <person name="Arakawa K."/>
        </authorList>
    </citation>
    <scope>NUCLEOTIDE SEQUENCE [LARGE SCALE GENOMIC DNA]</scope>
    <source>
        <strain evidence="7">TYRC17</strain>
    </source>
</reference>
<dbReference type="EMBL" id="AP019416">
    <property type="protein sequence ID" value="BBI48851.1"/>
    <property type="molecule type" value="Genomic_DNA"/>
</dbReference>
<evidence type="ECO:0000313" key="7">
    <source>
        <dbReference type="Proteomes" id="UP000289555"/>
    </source>
</evidence>
<dbReference type="Gene3D" id="1.10.287.470">
    <property type="entry name" value="Helix hairpin bin"/>
    <property type="match status" value="1"/>
</dbReference>
<dbReference type="NCBIfam" id="TIGR01730">
    <property type="entry name" value="RND_mfp"/>
    <property type="match status" value="1"/>
</dbReference>
<dbReference type="SUPFAM" id="SSF111369">
    <property type="entry name" value="HlyD-like secretion proteins"/>
    <property type="match status" value="1"/>
</dbReference>
<keyword evidence="7" id="KW-1185">Reference proteome</keyword>
<sequence length="568" mass="60775">MIAVIASAAALACMQAVSSESDAVAEPTAQPSLSVNVTTLEPQTLSTTIAANGDIAAWQEIIIGTEIGGLRLVDVQVDVGDEVTEGQVLAVYNDDMVRAELARSRAAVVEAEATLVEANANAQRARSLKTTGSLSEQQIQQYETAELTARARLGVAQAENEAQALRLAQTQVVAPDDGLITSRTATVGAVTGADQELFRLTRNGRLEWRAEVAASDLNKLRPGQTARISLPGGYDLDGRLRTIAPLVDTATRNGLVYVDLPLSDVARAGMFARGEFELGSRQVMTLPRAAVQLRDGFGYVHRVSDEGQITEQKVALGQQTDDRIEIRDGLEPDAKVVASGGAFLGNGDQVRVIEGEPAHSPQTNDTDAEEGYDAQYLILGDSQSYSGDPALHPIDLLGLISFRGLYIQDLPDVQLPLVEVSASLPGAAPALMENEVARKIEDSIATVSGVKNISTTLTDGNADIAIEFRLEKSLQEAIEDVRDAVARIRSDLPADLRDPVIRKGEFSSEPIVRYAVTSSDLDDEAISWFVDDKMTKAVLAVPGVGSVRRIGGVDREVRVALTRIACWR</sequence>
<evidence type="ECO:0000256" key="1">
    <source>
        <dbReference type="ARBA" id="ARBA00009477"/>
    </source>
</evidence>
<dbReference type="Gene3D" id="1.20.1640.10">
    <property type="entry name" value="Multidrug efflux transporter AcrB transmembrane domain"/>
    <property type="match status" value="1"/>
</dbReference>
<feature type="chain" id="PRO_5045272952" description="RND efflux pump membrane fusion protein barrel-sandwich domain-containing protein" evidence="3">
    <location>
        <begin position="19"/>
        <end position="568"/>
    </location>
</feature>
<dbReference type="Pfam" id="PF25973">
    <property type="entry name" value="BSH_CzcB"/>
    <property type="match status" value="1"/>
</dbReference>
<evidence type="ECO:0008006" key="8">
    <source>
        <dbReference type="Google" id="ProtNLM"/>
    </source>
</evidence>
<dbReference type="SUPFAM" id="SSF82693">
    <property type="entry name" value="Multidrug efflux transporter AcrB pore domain, PN1, PN2, PC1 and PC2 subdomains"/>
    <property type="match status" value="1"/>
</dbReference>
<keyword evidence="2" id="KW-0175">Coiled coil</keyword>
<comment type="similarity">
    <text evidence="1">Belongs to the membrane fusion protein (MFP) (TC 8.A.1) family.</text>
</comment>
<feature type="signal peptide" evidence="3">
    <location>
        <begin position="1"/>
        <end position="18"/>
    </location>
</feature>
<dbReference type="PANTHER" id="PTHR30469:SF15">
    <property type="entry name" value="HLYD FAMILY OF SECRETION PROTEINS"/>
    <property type="match status" value="1"/>
</dbReference>
<dbReference type="Pfam" id="PF25989">
    <property type="entry name" value="YknX_C"/>
    <property type="match status" value="1"/>
</dbReference>
<dbReference type="InterPro" id="IPR001036">
    <property type="entry name" value="Acrflvin-R"/>
</dbReference>
<feature type="domain" description="YknX-like C-terminal permuted SH3-like" evidence="5">
    <location>
        <begin position="283"/>
        <end position="352"/>
    </location>
</feature>
<organism evidence="6 7">
    <name type="scientific">Vreelandella olivaria</name>
    <dbReference type="NCBI Taxonomy" id="390919"/>
    <lineage>
        <taxon>Bacteria</taxon>
        <taxon>Pseudomonadati</taxon>
        <taxon>Pseudomonadota</taxon>
        <taxon>Gammaproteobacteria</taxon>
        <taxon>Oceanospirillales</taxon>
        <taxon>Halomonadaceae</taxon>
        <taxon>Vreelandella</taxon>
    </lineage>
</organism>
<feature type="coiled-coil region" evidence="2">
    <location>
        <begin position="101"/>
        <end position="128"/>
    </location>
</feature>
<dbReference type="Gene3D" id="3.30.70.1430">
    <property type="entry name" value="Multidrug efflux transporter AcrB pore domain"/>
    <property type="match status" value="1"/>
</dbReference>
<keyword evidence="3" id="KW-0732">Signal</keyword>
<dbReference type="InterPro" id="IPR006143">
    <property type="entry name" value="RND_pump_MFP"/>
</dbReference>
<dbReference type="InterPro" id="IPR027463">
    <property type="entry name" value="AcrB_DN_DC_subdom"/>
</dbReference>
<proteinExistence type="inferred from homology"/>
<dbReference type="Gene3D" id="3.30.2090.10">
    <property type="entry name" value="Multidrug efflux transporter AcrB TolC docking domain, DN and DC subdomains"/>
    <property type="match status" value="1"/>
</dbReference>
<dbReference type="Gene3D" id="2.40.50.100">
    <property type="match status" value="1"/>
</dbReference>
<evidence type="ECO:0000256" key="3">
    <source>
        <dbReference type="SAM" id="SignalP"/>
    </source>
</evidence>
<name>A0ABM7GE95_9GAMM</name>
<gene>
    <name evidence="6" type="ORF">HORIV_12720</name>
</gene>
<accession>A0ABM7GE95</accession>
<dbReference type="Gene3D" id="2.40.420.20">
    <property type="match status" value="1"/>
</dbReference>